<accession>N0BMV6</accession>
<dbReference type="KEGG" id="ast:Asulf_01980"/>
<keyword evidence="4 6" id="KW-0456">Lyase</keyword>
<comment type="similarity">
    <text evidence="6">Belongs to the RuBisCO large chain family. Type III subfamily.</text>
</comment>
<dbReference type="Proteomes" id="UP000013307">
    <property type="component" value="Chromosome"/>
</dbReference>
<evidence type="ECO:0000313" key="9">
    <source>
        <dbReference type="EMBL" id="AGK61946.1"/>
    </source>
</evidence>
<dbReference type="GeneID" id="15393614"/>
<dbReference type="Gene3D" id="3.30.70.150">
    <property type="entry name" value="RuBisCO large subunit, N-terminal domain"/>
    <property type="match status" value="1"/>
</dbReference>
<dbReference type="HAMAP" id="MF_01133">
    <property type="entry name" value="RuBisCO_L_type3"/>
    <property type="match status" value="1"/>
</dbReference>
<dbReference type="SUPFAM" id="SSF51649">
    <property type="entry name" value="RuBisCo, C-terminal domain"/>
    <property type="match status" value="1"/>
</dbReference>
<feature type="binding site" evidence="6">
    <location>
        <position position="268"/>
    </location>
    <ligand>
        <name>substrate</name>
    </ligand>
</feature>
<dbReference type="SUPFAM" id="SSF54966">
    <property type="entry name" value="RuBisCO, large subunit, small (N-terminal) domain"/>
    <property type="match status" value="1"/>
</dbReference>
<dbReference type="PANTHER" id="PTHR42704">
    <property type="entry name" value="RIBULOSE BISPHOSPHATE CARBOXYLASE"/>
    <property type="match status" value="1"/>
</dbReference>
<dbReference type="RefSeq" id="WP_015591542.1">
    <property type="nucleotide sequence ID" value="NC_021169.1"/>
</dbReference>
<dbReference type="GO" id="GO:0016984">
    <property type="term" value="F:ribulose-bisphosphate carboxylase activity"/>
    <property type="evidence" value="ECO:0007669"/>
    <property type="project" value="UniProtKB-UniRule"/>
</dbReference>
<evidence type="ECO:0000259" key="7">
    <source>
        <dbReference type="Pfam" id="PF00016"/>
    </source>
</evidence>
<dbReference type="SFLD" id="SFLDS00014">
    <property type="entry name" value="RuBisCO"/>
    <property type="match status" value="1"/>
</dbReference>
<feature type="binding site" evidence="6">
    <location>
        <position position="151"/>
    </location>
    <ligand>
        <name>substrate</name>
    </ligand>
</feature>
<dbReference type="Pfam" id="PF02788">
    <property type="entry name" value="RuBisCO_large_N"/>
    <property type="match status" value="1"/>
</dbReference>
<comment type="catalytic activity">
    <reaction evidence="6">
        <text>2 (2R)-3-phosphoglycerate + 2 H(+) = D-ribulose 1,5-bisphosphate + CO2 + H2O</text>
        <dbReference type="Rhea" id="RHEA:23124"/>
        <dbReference type="ChEBI" id="CHEBI:15377"/>
        <dbReference type="ChEBI" id="CHEBI:15378"/>
        <dbReference type="ChEBI" id="CHEBI:16526"/>
        <dbReference type="ChEBI" id="CHEBI:57870"/>
        <dbReference type="ChEBI" id="CHEBI:58272"/>
        <dbReference type="EC" id="4.1.1.39"/>
    </reaction>
</comment>
<dbReference type="InterPro" id="IPR036422">
    <property type="entry name" value="RuBisCO_lsu_N_sf"/>
</dbReference>
<dbReference type="eggNOG" id="arCOG04443">
    <property type="taxonomic scope" value="Archaea"/>
</dbReference>
<dbReference type="OrthoDB" id="52787at2157"/>
<proteinExistence type="inferred from homology"/>
<keyword evidence="2 6" id="KW-0460">Magnesium</keyword>
<evidence type="ECO:0000256" key="5">
    <source>
        <dbReference type="ARBA" id="ARBA00023300"/>
    </source>
</evidence>
<dbReference type="NCBIfam" id="NF003252">
    <property type="entry name" value="PRK04208.1"/>
    <property type="match status" value="1"/>
</dbReference>
<dbReference type="GO" id="GO:0016491">
    <property type="term" value="F:oxidoreductase activity"/>
    <property type="evidence" value="ECO:0007669"/>
    <property type="project" value="UniProtKB-KW"/>
</dbReference>
<organism evidence="9 10">
    <name type="scientific">Archaeoglobus sulfaticallidus PM70-1</name>
    <dbReference type="NCBI Taxonomy" id="387631"/>
    <lineage>
        <taxon>Archaea</taxon>
        <taxon>Methanobacteriati</taxon>
        <taxon>Methanobacteriota</taxon>
        <taxon>Archaeoglobi</taxon>
        <taxon>Archaeoglobales</taxon>
        <taxon>Archaeoglobaceae</taxon>
        <taxon>Archaeoglobus</taxon>
    </lineage>
</organism>
<dbReference type="GO" id="GO:0015977">
    <property type="term" value="P:carbon fixation"/>
    <property type="evidence" value="ECO:0007669"/>
    <property type="project" value="UniProtKB-KW"/>
</dbReference>
<dbReference type="NCBIfam" id="TIGR03326">
    <property type="entry name" value="rubisco_III"/>
    <property type="match status" value="1"/>
</dbReference>
<evidence type="ECO:0000259" key="8">
    <source>
        <dbReference type="Pfam" id="PF02788"/>
    </source>
</evidence>
<comment type="miscellaneous">
    <text evidence="6">Because the Archaea possessing a type III RuBisCO are all anaerobic, it is most likely that only the carboxylase activity of RuBisCO, and not the competitive oxygenase activity (by which RuBP reacts with O(2) to form one molecule of 3-phosphoglycerate and one molecule of 2-phosphoglycolate), is biologically relevant in these strains.</text>
</comment>
<comment type="catalytic activity">
    <reaction evidence="6">
        <text>D-ribulose 1,5-bisphosphate + O2 = 2-phosphoglycolate + (2R)-3-phosphoglycerate + 2 H(+)</text>
        <dbReference type="Rhea" id="RHEA:36631"/>
        <dbReference type="ChEBI" id="CHEBI:15378"/>
        <dbReference type="ChEBI" id="CHEBI:15379"/>
        <dbReference type="ChEBI" id="CHEBI:57870"/>
        <dbReference type="ChEBI" id="CHEBI:58033"/>
        <dbReference type="ChEBI" id="CHEBI:58272"/>
    </reaction>
</comment>
<dbReference type="InterPro" id="IPR017443">
    <property type="entry name" value="RuBisCO_lsu_fd_N"/>
</dbReference>
<feature type="binding site" evidence="6">
    <location>
        <position position="300"/>
    </location>
    <ligand>
        <name>substrate</name>
    </ligand>
</feature>
<comment type="subunit">
    <text evidence="6">Homodimer or homodecamer. In contrast to form I RuBisCO, the form III RuBisCO is composed solely of large subunits.</text>
</comment>
<feature type="binding site" evidence="6">
    <location>
        <position position="178"/>
    </location>
    <ligand>
        <name>Mg(2+)</name>
        <dbReference type="ChEBI" id="CHEBI:18420"/>
    </ligand>
</feature>
<feature type="active site" description="Proton acceptor" evidence="6">
    <location>
        <position position="149"/>
    </location>
</feature>
<keyword evidence="10" id="KW-1185">Reference proteome</keyword>
<dbReference type="InterPro" id="IPR036376">
    <property type="entry name" value="RuBisCO_lsu_C_sf"/>
</dbReference>
<evidence type="ECO:0000313" key="10">
    <source>
        <dbReference type="Proteomes" id="UP000013307"/>
    </source>
</evidence>
<dbReference type="InterPro" id="IPR017712">
    <property type="entry name" value="RuBisCO_III"/>
</dbReference>
<dbReference type="AlphaFoldDB" id="N0BMV6"/>
<feature type="binding site" description="via carbamate group" evidence="6">
    <location>
        <position position="175"/>
    </location>
    <ligand>
        <name>Mg(2+)</name>
        <dbReference type="ChEBI" id="CHEBI:18420"/>
    </ligand>
</feature>
<evidence type="ECO:0000256" key="4">
    <source>
        <dbReference type="ARBA" id="ARBA00023239"/>
    </source>
</evidence>
<dbReference type="EC" id="4.1.1.39" evidence="6"/>
<dbReference type="GO" id="GO:0000287">
    <property type="term" value="F:magnesium ion binding"/>
    <property type="evidence" value="ECO:0007669"/>
    <property type="project" value="UniProtKB-UniRule"/>
</dbReference>
<keyword evidence="5 6" id="KW-0120">Carbon dioxide fixation</keyword>
<dbReference type="InterPro" id="IPR000685">
    <property type="entry name" value="RuBisCO_lsu_C"/>
</dbReference>
<feature type="domain" description="Ribulose bisphosphate carboxylase large subunit ferrodoxin-like N-terminal" evidence="8">
    <location>
        <begin position="8"/>
        <end position="117"/>
    </location>
</feature>
<evidence type="ECO:0000256" key="2">
    <source>
        <dbReference type="ARBA" id="ARBA00022842"/>
    </source>
</evidence>
<evidence type="ECO:0000256" key="6">
    <source>
        <dbReference type="HAMAP-Rule" id="MF_01133"/>
    </source>
</evidence>
<dbReference type="HOGENOM" id="CLU_031450_3_1_2"/>
<feature type="binding site" evidence="6">
    <location>
        <position position="177"/>
    </location>
    <ligand>
        <name>Mg(2+)</name>
        <dbReference type="ChEBI" id="CHEBI:18420"/>
    </ligand>
</feature>
<reference evidence="9 10" key="1">
    <citation type="journal article" date="2013" name="Genome Announc.">
        <title>Complete Genome Sequence of the Thermophilic and Facultatively Chemolithoautotrophic Sulfate Reducer Archaeoglobus sulfaticallidus Strain PM70-1T.</title>
        <authorList>
            <person name="Stokke R."/>
            <person name="Hocking W.P."/>
            <person name="Steinsbu B.O."/>
            <person name="Steen I.H."/>
        </authorList>
    </citation>
    <scope>NUCLEOTIDE SEQUENCE [LARGE SCALE GENOMIC DNA]</scope>
    <source>
        <strain evidence="9">PM70-1</strain>
    </source>
</reference>
<feature type="binding site" evidence="6">
    <location>
        <begin position="337"/>
        <end position="339"/>
    </location>
    <ligand>
        <name>substrate</name>
    </ligand>
</feature>
<feature type="active site" description="Proton acceptor" evidence="6">
    <location>
        <position position="267"/>
    </location>
</feature>
<dbReference type="Pfam" id="PF00016">
    <property type="entry name" value="RuBisCO_large"/>
    <property type="match status" value="1"/>
</dbReference>
<dbReference type="EMBL" id="CP005290">
    <property type="protein sequence ID" value="AGK61946.1"/>
    <property type="molecule type" value="Genomic_DNA"/>
</dbReference>
<feature type="domain" description="Ribulose bisphosphate carboxylase large subunit C-terminal" evidence="7">
    <location>
        <begin position="128"/>
        <end position="408"/>
    </location>
</feature>
<feature type="site" description="Transition state stabilizer" evidence="6">
    <location>
        <position position="307"/>
    </location>
</feature>
<protein>
    <recommendedName>
        <fullName evidence="6">Ribulose bisphosphate carboxylase</fullName>
        <shortName evidence="6">RuBisCO</shortName>
        <ecNumber evidence="6">4.1.1.39</ecNumber>
    </recommendedName>
</protein>
<comment type="cofactor">
    <cofactor evidence="6">
        <name>Mg(2+)</name>
        <dbReference type="ChEBI" id="CHEBI:18420"/>
    </cofactor>
    <text evidence="6">Binds 1 Mg(2+) ion per subunit.</text>
</comment>
<evidence type="ECO:0000256" key="1">
    <source>
        <dbReference type="ARBA" id="ARBA00022723"/>
    </source>
</evidence>
<feature type="binding site" evidence="6">
    <location>
        <begin position="359"/>
        <end position="362"/>
    </location>
    <ligand>
        <name>substrate</name>
    </ligand>
</feature>
<gene>
    <name evidence="6" type="primary">rbcL</name>
    <name evidence="9" type="ORF">Asulf_01980</name>
</gene>
<keyword evidence="1 6" id="KW-0479">Metal-binding</keyword>
<dbReference type="InterPro" id="IPR033966">
    <property type="entry name" value="RuBisCO"/>
</dbReference>
<evidence type="ECO:0000256" key="3">
    <source>
        <dbReference type="ARBA" id="ARBA00023002"/>
    </source>
</evidence>
<dbReference type="SFLD" id="SFLDG00301">
    <property type="entry name" value="RuBisCO-like_proteins"/>
    <property type="match status" value="1"/>
</dbReference>
<comment type="function">
    <text evidence="6">Catalyzes the addition of molecular CO(2) and H(2)O to ribulose 1,5-bisphosphate (RuBP), generating two molecules of 3-phosphoglycerate (3-PGA). Functions in an archaeal AMP degradation pathway, together with AMP phosphorylase and R15P isomerase.</text>
</comment>
<sequence length="414" mass="46072">MGFEWYTDFVDLSYKPEDEIVCYFKVKSDLPIEESSGRVASESSVGTWTTLSRLPDRIKWLMAKVFRIDGERIAVAYKTDLFEEGNIPQFLSSVAGNIFGMRAIKGLRFEDFEVPASFAKHFKGPNFGIDGVRNIMRVHDRPLTATVPKPKVGFDADEYAEVGYRSWVGGIDILKDDENLTSQPFIRFEKRLAKVMKARERAENETGEKKGYLINITAEAREMERRAELVADYGNEFVMVDILTAGFSAVQTVRNKCEELGLAIHAHRAMHGAFTRNEEHGISLKVLTKLARMAGVDHMHVGTGVGKMAGDKAEVMELRDVCRKSWHNFKPVFPVSSGGLHPGLIPDIIELFGVDVIIQAGGGVHGHPDGSEKGAMALRQAISAVLEGVDLEDYAKSHSELARALERWGRVSPK</sequence>
<dbReference type="Gene3D" id="3.20.20.110">
    <property type="entry name" value="Ribulose bisphosphate carboxylase, large subunit, C-terminal domain"/>
    <property type="match status" value="1"/>
</dbReference>
<name>N0BMV6_9EURY</name>
<feature type="modified residue" description="N6-carboxylysine" evidence="6">
    <location>
        <position position="175"/>
    </location>
</feature>
<keyword evidence="3 6" id="KW-0560">Oxidoreductase</keyword>
<dbReference type="STRING" id="387631.Asulf_01980"/>
<dbReference type="GO" id="GO:0006196">
    <property type="term" value="P:AMP catabolic process"/>
    <property type="evidence" value="ECO:0007669"/>
    <property type="project" value="UniProtKB-UniRule"/>
</dbReference>
<dbReference type="PANTHER" id="PTHR42704:SF17">
    <property type="entry name" value="RIBULOSE BISPHOSPHATE CARBOXYLASE LARGE CHAIN"/>
    <property type="match status" value="1"/>
</dbReference>